<dbReference type="PhylomeDB" id="T1IXM1"/>
<evidence type="ECO:0000313" key="2">
    <source>
        <dbReference type="EnsemblMetazoa" id="SMAR005959-PA"/>
    </source>
</evidence>
<dbReference type="EnsemblMetazoa" id="SMAR005959-RA">
    <property type="protein sequence ID" value="SMAR005959-PA"/>
    <property type="gene ID" value="SMAR005959"/>
</dbReference>
<dbReference type="HOGENOM" id="CLU_087728_0_0_1"/>
<protein>
    <submittedName>
        <fullName evidence="2">Uncharacterized protein</fullName>
    </submittedName>
</protein>
<evidence type="ECO:0000313" key="3">
    <source>
        <dbReference type="Proteomes" id="UP000014500"/>
    </source>
</evidence>
<feature type="chain" id="PRO_5004590036" evidence="1">
    <location>
        <begin position="19"/>
        <end position="294"/>
    </location>
</feature>
<dbReference type="Proteomes" id="UP000014500">
    <property type="component" value="Unassembled WGS sequence"/>
</dbReference>
<name>T1IXM1_STRMM</name>
<dbReference type="AlphaFoldDB" id="T1IXM1"/>
<organism evidence="2 3">
    <name type="scientific">Strigamia maritima</name>
    <name type="common">European centipede</name>
    <name type="synonym">Geophilus maritimus</name>
    <dbReference type="NCBI Taxonomy" id="126957"/>
    <lineage>
        <taxon>Eukaryota</taxon>
        <taxon>Metazoa</taxon>
        <taxon>Ecdysozoa</taxon>
        <taxon>Arthropoda</taxon>
        <taxon>Myriapoda</taxon>
        <taxon>Chilopoda</taxon>
        <taxon>Pleurostigmophora</taxon>
        <taxon>Geophilomorpha</taxon>
        <taxon>Linotaeniidae</taxon>
        <taxon>Strigamia</taxon>
    </lineage>
</organism>
<keyword evidence="1" id="KW-0732">Signal</keyword>
<accession>T1IXM1</accession>
<reference evidence="2" key="2">
    <citation type="submission" date="2015-02" db="UniProtKB">
        <authorList>
            <consortium name="EnsemblMetazoa"/>
        </authorList>
    </citation>
    <scope>IDENTIFICATION</scope>
</reference>
<sequence>MWTAVVFTLVCVSHVAVSQLFRVSEPRWETLKVTWGLRMWEDDYFNELPRTAEAAERKGYKKIPGPCTSQNLGYRYVKPGEYATILVFDENGYIAGLQTAFPMSKVKKFSGADDEESSIPFESIPMFMEDKIGKEKVYTLTAYFVDPGTICWSGRTQDEFEAQGTGTALYLQNGTNPIKDSVAVPIYQKELGRTGWKKGKCFATIGTHYFYNVRSNMDCNNFFPAFTVYNRGKLTGFGWIVIGRYDFSDRFEHPMKDTLNSFMNPLPFCVADSTRDPGITSMHVYMNTKAWNVL</sequence>
<reference evidence="3" key="1">
    <citation type="submission" date="2011-05" db="EMBL/GenBank/DDBJ databases">
        <authorList>
            <person name="Richards S.R."/>
            <person name="Qu J."/>
            <person name="Jiang H."/>
            <person name="Jhangiani S.N."/>
            <person name="Agravi P."/>
            <person name="Goodspeed R."/>
            <person name="Gross S."/>
            <person name="Mandapat C."/>
            <person name="Jackson L."/>
            <person name="Mathew T."/>
            <person name="Pu L."/>
            <person name="Thornton R."/>
            <person name="Saada N."/>
            <person name="Wilczek-Boney K.B."/>
            <person name="Lee S."/>
            <person name="Kovar C."/>
            <person name="Wu Y."/>
            <person name="Scherer S.E."/>
            <person name="Worley K.C."/>
            <person name="Muzny D.M."/>
            <person name="Gibbs R."/>
        </authorList>
    </citation>
    <scope>NUCLEOTIDE SEQUENCE</scope>
    <source>
        <strain evidence="3">Brora</strain>
    </source>
</reference>
<dbReference type="STRING" id="126957.T1IXM1"/>
<evidence type="ECO:0000256" key="1">
    <source>
        <dbReference type="SAM" id="SignalP"/>
    </source>
</evidence>
<proteinExistence type="predicted"/>
<feature type="signal peptide" evidence="1">
    <location>
        <begin position="1"/>
        <end position="18"/>
    </location>
</feature>
<dbReference type="EMBL" id="AFFK01020108">
    <property type="status" value="NOT_ANNOTATED_CDS"/>
    <property type="molecule type" value="Genomic_DNA"/>
</dbReference>
<dbReference type="eggNOG" id="ENOG502S2WX">
    <property type="taxonomic scope" value="Eukaryota"/>
</dbReference>
<dbReference type="OMA" id="NECNGAF"/>
<keyword evidence="3" id="KW-1185">Reference proteome</keyword>